<evidence type="ECO:0000313" key="3">
    <source>
        <dbReference type="EMBL" id="OLF16174.1"/>
    </source>
</evidence>
<keyword evidence="1" id="KW-0560">Oxidoreductase</keyword>
<evidence type="ECO:0000256" key="1">
    <source>
        <dbReference type="ARBA" id="ARBA00023002"/>
    </source>
</evidence>
<dbReference type="STRING" id="1912961.BU204_18395"/>
<name>A0A1Q8CP78_9PSEU</name>
<dbReference type="GO" id="GO:0016627">
    <property type="term" value="F:oxidoreductase activity, acting on the CH-CH group of donors"/>
    <property type="evidence" value="ECO:0007669"/>
    <property type="project" value="TreeGrafter"/>
</dbReference>
<reference evidence="3 4" key="1">
    <citation type="submission" date="2016-12" db="EMBL/GenBank/DDBJ databases">
        <title>The draft genome sequence of Actinophytocola sp. 11-183.</title>
        <authorList>
            <person name="Wang W."/>
            <person name="Yuan L."/>
        </authorList>
    </citation>
    <scope>NUCLEOTIDE SEQUENCE [LARGE SCALE GENOMIC DNA]</scope>
    <source>
        <strain evidence="3 4">11-183</strain>
    </source>
</reference>
<dbReference type="GO" id="GO:0070967">
    <property type="term" value="F:coenzyme F420 binding"/>
    <property type="evidence" value="ECO:0007669"/>
    <property type="project" value="TreeGrafter"/>
</dbReference>
<gene>
    <name evidence="3" type="ORF">BU204_18395</name>
</gene>
<dbReference type="PANTHER" id="PTHR35176:SF11">
    <property type="entry name" value="PYRIDOXAMINE 5'-PHOSPHATE OXIDASE FAMILY PROTEIN"/>
    <property type="match status" value="1"/>
</dbReference>
<feature type="domain" description="Pyridoxamine 5'-phosphate oxidase N-terminal" evidence="2">
    <location>
        <begin position="7"/>
        <end position="99"/>
    </location>
</feature>
<comment type="caution">
    <text evidence="3">The sequence shown here is derived from an EMBL/GenBank/DDBJ whole genome shotgun (WGS) entry which is preliminary data.</text>
</comment>
<accession>A0A1Q8CP78</accession>
<dbReference type="PANTHER" id="PTHR35176">
    <property type="entry name" value="HEME OXYGENASE HI_0854-RELATED"/>
    <property type="match status" value="1"/>
</dbReference>
<dbReference type="EMBL" id="MSIE01000032">
    <property type="protein sequence ID" value="OLF16174.1"/>
    <property type="molecule type" value="Genomic_DNA"/>
</dbReference>
<evidence type="ECO:0000259" key="2">
    <source>
        <dbReference type="Pfam" id="PF01243"/>
    </source>
</evidence>
<dbReference type="InterPro" id="IPR052019">
    <property type="entry name" value="F420H2_bilvrd_red/Heme_oxyg"/>
</dbReference>
<dbReference type="Pfam" id="PF01243">
    <property type="entry name" value="PNPOx_N"/>
    <property type="match status" value="1"/>
</dbReference>
<dbReference type="GO" id="GO:0005829">
    <property type="term" value="C:cytosol"/>
    <property type="evidence" value="ECO:0007669"/>
    <property type="project" value="TreeGrafter"/>
</dbReference>
<dbReference type="RefSeq" id="WP_075126922.1">
    <property type="nucleotide sequence ID" value="NZ_MSIE01000032.1"/>
</dbReference>
<dbReference type="AlphaFoldDB" id="A0A1Q8CP78"/>
<dbReference type="InterPro" id="IPR011576">
    <property type="entry name" value="Pyridox_Oxase_N"/>
</dbReference>
<evidence type="ECO:0000313" key="4">
    <source>
        <dbReference type="Proteomes" id="UP000185596"/>
    </source>
</evidence>
<dbReference type="InterPro" id="IPR012349">
    <property type="entry name" value="Split_barrel_FMN-bd"/>
</dbReference>
<dbReference type="InterPro" id="IPR019965">
    <property type="entry name" value="PPOX_F420-dep_Rv2061_put"/>
</dbReference>
<dbReference type="NCBIfam" id="TIGR03666">
    <property type="entry name" value="Rv2061_F420"/>
    <property type="match status" value="1"/>
</dbReference>
<dbReference type="SUPFAM" id="SSF50475">
    <property type="entry name" value="FMN-binding split barrel"/>
    <property type="match status" value="1"/>
</dbReference>
<dbReference type="Proteomes" id="UP000185596">
    <property type="component" value="Unassembled WGS sequence"/>
</dbReference>
<keyword evidence="4" id="KW-1185">Reference proteome</keyword>
<dbReference type="Gene3D" id="2.30.110.10">
    <property type="entry name" value="Electron Transport, Fmn-binding Protein, Chain A"/>
    <property type="match status" value="1"/>
</dbReference>
<protein>
    <submittedName>
        <fullName evidence="3">PPOX class F420-dependent enzyme</fullName>
    </submittedName>
</protein>
<organism evidence="3 4">
    <name type="scientific">Actinophytocola xanthii</name>
    <dbReference type="NCBI Taxonomy" id="1912961"/>
    <lineage>
        <taxon>Bacteria</taxon>
        <taxon>Bacillati</taxon>
        <taxon>Actinomycetota</taxon>
        <taxon>Actinomycetes</taxon>
        <taxon>Pseudonocardiales</taxon>
        <taxon>Pseudonocardiaceae</taxon>
    </lineage>
</organism>
<sequence length="126" mass="13776">MTSEIDRLSRSSYLLVTTFRRDGTPVPTPVWVGRDGDELIVWTQTAAGKVKRIRNNPVVEVAECDLRGRPKGTPVKGTARILDAEGTEHGRRVLKRKYGISGRVVIGTSKRFRGADGTVCLAISLG</sequence>
<dbReference type="OrthoDB" id="5738083at2"/>
<proteinExistence type="predicted"/>